<dbReference type="Proteomes" id="UP000441399">
    <property type="component" value="Unassembled WGS sequence"/>
</dbReference>
<dbReference type="OrthoDB" id="6079029at2"/>
<sequence>MERLQPFNLLRLVLKDLSPEEKFFLVAFGGLLNANYVGRMANTPLCVGSADCAALFGMSRPIASRCLNGLLKKGYLDYIDGNRLLRKGRGRPKRFVSYSQKSISVTGQHSTFEDWKTPVLVKILGLHEYRVRTRLLLMVLVVASDDFGLVRQLGRSNIKAMTGLAEEALKNQVNILHRQHFLRYVVSGASLPHLLGNVPSLYCLNLNHPVIQTCGAPASNVQIVDRVFTDHTYWNEAERIRRSFMETSRVPRKAELPADYERWMNIVVGFSLVVPTKHISFFSIGIGHQFFEAFIDLRSSTEVARFQAWLFDRVSVLMGYFPSFTVSKEEDSLNIDGTESDGLLDSVHSDLRRYLNVMIRSLAIQVIRNLDVLGAFDEGERPCDYKFNLVATNRHAGPSNDLLMLRNFVVFYHKREASLGPTLFTVYLWDASERKARVQSENEREEKLNPSLLLRSALKSQKAVDNEMQERKAEEEAESY</sequence>
<name>A0A5S9QWI5_9GAMM</name>
<organism evidence="3 4">
    <name type="scientific">BD1-7 clade bacterium</name>
    <dbReference type="NCBI Taxonomy" id="2029982"/>
    <lineage>
        <taxon>Bacteria</taxon>
        <taxon>Pseudomonadati</taxon>
        <taxon>Pseudomonadota</taxon>
        <taxon>Gammaproteobacteria</taxon>
        <taxon>Cellvibrionales</taxon>
        <taxon>Spongiibacteraceae</taxon>
        <taxon>BD1-7 clade</taxon>
    </lineage>
</organism>
<feature type="compositionally biased region" description="Basic and acidic residues" evidence="1">
    <location>
        <begin position="462"/>
        <end position="474"/>
    </location>
</feature>
<evidence type="ECO:0000256" key="1">
    <source>
        <dbReference type="SAM" id="MobiDB-lite"/>
    </source>
</evidence>
<gene>
    <name evidence="3" type="ORF">OPDIPICF_02728</name>
    <name evidence="2" type="ORF">OPDIPICF_04148</name>
</gene>
<dbReference type="AlphaFoldDB" id="A0A5S9QWI5"/>
<evidence type="ECO:0000313" key="4">
    <source>
        <dbReference type="Proteomes" id="UP000441399"/>
    </source>
</evidence>
<evidence type="ECO:0000313" key="2">
    <source>
        <dbReference type="EMBL" id="CAA0097825.1"/>
    </source>
</evidence>
<dbReference type="EMBL" id="CACSIO010000045">
    <property type="protein sequence ID" value="CAA0122927.1"/>
    <property type="molecule type" value="Genomic_DNA"/>
</dbReference>
<proteinExistence type="predicted"/>
<dbReference type="EMBL" id="CACSIO010000004">
    <property type="protein sequence ID" value="CAA0097825.1"/>
    <property type="molecule type" value="Genomic_DNA"/>
</dbReference>
<reference evidence="3 4" key="1">
    <citation type="submission" date="2019-11" db="EMBL/GenBank/DDBJ databases">
        <authorList>
            <person name="Holert J."/>
        </authorList>
    </citation>
    <scope>NUCLEOTIDE SEQUENCE [LARGE SCALE GENOMIC DNA]</scope>
    <source>
        <strain evidence="3">SB11_3</strain>
    </source>
</reference>
<keyword evidence="4" id="KW-1185">Reference proteome</keyword>
<evidence type="ECO:0000313" key="3">
    <source>
        <dbReference type="EMBL" id="CAA0122927.1"/>
    </source>
</evidence>
<feature type="region of interest" description="Disordered" evidence="1">
    <location>
        <begin position="459"/>
        <end position="480"/>
    </location>
</feature>
<protein>
    <submittedName>
        <fullName evidence="3">Uncharacterized protein</fullName>
    </submittedName>
</protein>
<accession>A0A5S9QWI5</accession>